<reference evidence="1" key="1">
    <citation type="submission" date="2021-02" db="EMBL/GenBank/DDBJ databases">
        <authorList>
            <person name="Nowell W R."/>
        </authorList>
    </citation>
    <scope>NUCLEOTIDE SEQUENCE</scope>
</reference>
<protein>
    <submittedName>
        <fullName evidence="1">Uncharacterized protein</fullName>
    </submittedName>
</protein>
<dbReference type="AlphaFoldDB" id="A0A815ZZB4"/>
<name>A0A815ZZB4_9BILA</name>
<evidence type="ECO:0000313" key="2">
    <source>
        <dbReference type="Proteomes" id="UP000663889"/>
    </source>
</evidence>
<sequence length="18" mass="2155">MTQASMFFRKQQACNTMM</sequence>
<evidence type="ECO:0000313" key="1">
    <source>
        <dbReference type="EMBL" id="CAF1588889.1"/>
    </source>
</evidence>
<proteinExistence type="predicted"/>
<feature type="non-terminal residue" evidence="1">
    <location>
        <position position="18"/>
    </location>
</feature>
<accession>A0A815ZZB4</accession>
<organism evidence="1 2">
    <name type="scientific">Rotaria sordida</name>
    <dbReference type="NCBI Taxonomy" id="392033"/>
    <lineage>
        <taxon>Eukaryota</taxon>
        <taxon>Metazoa</taxon>
        <taxon>Spiralia</taxon>
        <taxon>Gnathifera</taxon>
        <taxon>Rotifera</taxon>
        <taxon>Eurotatoria</taxon>
        <taxon>Bdelloidea</taxon>
        <taxon>Philodinida</taxon>
        <taxon>Philodinidae</taxon>
        <taxon>Rotaria</taxon>
    </lineage>
</organism>
<dbReference type="Proteomes" id="UP000663889">
    <property type="component" value="Unassembled WGS sequence"/>
</dbReference>
<dbReference type="EMBL" id="CAJNOU010022014">
    <property type="protein sequence ID" value="CAF1588889.1"/>
    <property type="molecule type" value="Genomic_DNA"/>
</dbReference>
<gene>
    <name evidence="1" type="ORF">SEV965_LOCUS40081</name>
</gene>
<comment type="caution">
    <text evidence="1">The sequence shown here is derived from an EMBL/GenBank/DDBJ whole genome shotgun (WGS) entry which is preliminary data.</text>
</comment>